<dbReference type="SUPFAM" id="SSF56322">
    <property type="entry name" value="ADC synthase"/>
    <property type="match status" value="1"/>
</dbReference>
<dbReference type="InterPro" id="IPR005801">
    <property type="entry name" value="ADC_synthase"/>
</dbReference>
<reference evidence="14" key="1">
    <citation type="submission" date="2016-04" db="EMBL/GenBank/DDBJ databases">
        <authorList>
            <person name="Nguyen H.D."/>
            <person name="Samba Siva P."/>
            <person name="Cullis J."/>
            <person name="Levesque C.A."/>
            <person name="Hambleton S."/>
        </authorList>
    </citation>
    <scope>NUCLEOTIDE SEQUENCE</scope>
    <source>
        <strain evidence="14">DAOMC 236416</strain>
    </source>
</reference>
<gene>
    <name evidence="14" type="ORF">A4X13_0g1724</name>
</gene>
<dbReference type="GO" id="GO:0008153">
    <property type="term" value="P:4-aminobenzoate biosynthetic process"/>
    <property type="evidence" value="ECO:0007669"/>
    <property type="project" value="TreeGrafter"/>
</dbReference>
<dbReference type="CDD" id="cd01743">
    <property type="entry name" value="GATase1_Anthranilate_Synthase"/>
    <property type="match status" value="1"/>
</dbReference>
<dbReference type="PANTHER" id="PTHR11236">
    <property type="entry name" value="AMINOBENZOATE/ANTHRANILATE SYNTHASE"/>
    <property type="match status" value="1"/>
</dbReference>
<protein>
    <recommendedName>
        <fullName evidence="4">aminodeoxychorismate synthase</fullName>
        <ecNumber evidence="4">2.6.1.85</ecNumber>
    </recommendedName>
    <alternativeName>
        <fullName evidence="8">Para-aminobenzoate synthase</fullName>
    </alternativeName>
    <alternativeName>
        <fullName evidence="9">p-aminobenzoic acid synthase</fullName>
    </alternativeName>
</protein>
<dbReference type="SUPFAM" id="SSF52317">
    <property type="entry name" value="Class I glutamine amidotransferase-like"/>
    <property type="match status" value="1"/>
</dbReference>
<feature type="domain" description="Glutamine amidotransferase" evidence="11">
    <location>
        <begin position="225"/>
        <end position="279"/>
    </location>
</feature>
<feature type="compositionally biased region" description="Low complexity" evidence="10">
    <location>
        <begin position="400"/>
        <end position="420"/>
    </location>
</feature>
<feature type="compositionally biased region" description="Low complexity" evidence="10">
    <location>
        <begin position="374"/>
        <end position="387"/>
    </location>
</feature>
<dbReference type="InterPro" id="IPR017926">
    <property type="entry name" value="GATASE"/>
</dbReference>
<dbReference type="InterPro" id="IPR015890">
    <property type="entry name" value="Chorismate_C"/>
</dbReference>
<feature type="region of interest" description="Disordered" evidence="10">
    <location>
        <begin position="343"/>
        <end position="437"/>
    </location>
</feature>
<dbReference type="GO" id="GO:0005737">
    <property type="term" value="C:cytoplasm"/>
    <property type="evidence" value="ECO:0007669"/>
    <property type="project" value="TreeGrafter"/>
</dbReference>
<evidence type="ECO:0000313" key="15">
    <source>
        <dbReference type="Proteomes" id="UP000077521"/>
    </source>
</evidence>
<feature type="domain" description="Glutamine amidotransferase" evidence="11">
    <location>
        <begin position="24"/>
        <end position="202"/>
    </location>
</feature>
<evidence type="ECO:0000256" key="6">
    <source>
        <dbReference type="ARBA" id="ARBA00022909"/>
    </source>
</evidence>
<dbReference type="PRINTS" id="PR00095">
    <property type="entry name" value="ANTSNTHASEI"/>
</dbReference>
<comment type="caution">
    <text evidence="14">The sequence shown here is derived from an EMBL/GenBank/DDBJ whole genome shotgun (WGS) entry which is preliminary data.</text>
</comment>
<comment type="pathway">
    <text evidence="2">Cofactor biosynthesis; tetrahydrofolate biosynthesis; 4-aminobenzoate from chorismate: step 1/2.</text>
</comment>
<feature type="compositionally biased region" description="Basic and acidic residues" evidence="10">
    <location>
        <begin position="423"/>
        <end position="437"/>
    </location>
</feature>
<evidence type="ECO:0000256" key="5">
    <source>
        <dbReference type="ARBA" id="ARBA00022679"/>
    </source>
</evidence>
<reference evidence="14" key="2">
    <citation type="journal article" date="2019" name="IMA Fungus">
        <title>Genome sequencing and comparison of five Tilletia species to identify candidate genes for the detection of regulated species infecting wheat.</title>
        <authorList>
            <person name="Nguyen H.D.T."/>
            <person name="Sultana T."/>
            <person name="Kesanakurti P."/>
            <person name="Hambleton S."/>
        </authorList>
    </citation>
    <scope>NUCLEOTIDE SEQUENCE</scope>
    <source>
        <strain evidence="14">DAOMC 236416</strain>
    </source>
</reference>
<evidence type="ECO:0000259" key="11">
    <source>
        <dbReference type="Pfam" id="PF00117"/>
    </source>
</evidence>
<dbReference type="GO" id="GO:0046820">
    <property type="term" value="F:4-amino-4-deoxychorismate synthase activity"/>
    <property type="evidence" value="ECO:0007669"/>
    <property type="project" value="UniProtKB-EC"/>
</dbReference>
<evidence type="ECO:0000256" key="4">
    <source>
        <dbReference type="ARBA" id="ARBA00013139"/>
    </source>
</evidence>
<dbReference type="GO" id="GO:0046654">
    <property type="term" value="P:tetrahydrofolate biosynthetic process"/>
    <property type="evidence" value="ECO:0007669"/>
    <property type="project" value="UniProtKB-UniPathway"/>
</dbReference>
<keyword evidence="6" id="KW-0289">Folate biosynthesis</keyword>
<evidence type="ECO:0000256" key="7">
    <source>
        <dbReference type="ARBA" id="ARBA00022962"/>
    </source>
</evidence>
<dbReference type="EC" id="2.6.1.85" evidence="4"/>
<organism evidence="14 15">
    <name type="scientific">Tilletia indica</name>
    <dbReference type="NCBI Taxonomy" id="43049"/>
    <lineage>
        <taxon>Eukaryota</taxon>
        <taxon>Fungi</taxon>
        <taxon>Dikarya</taxon>
        <taxon>Basidiomycota</taxon>
        <taxon>Ustilaginomycotina</taxon>
        <taxon>Exobasidiomycetes</taxon>
        <taxon>Tilletiales</taxon>
        <taxon>Tilletiaceae</taxon>
        <taxon>Tilletia</taxon>
    </lineage>
</organism>
<dbReference type="UniPathway" id="UPA00077">
    <property type="reaction ID" value="UER00149"/>
</dbReference>
<comment type="similarity">
    <text evidence="3">In the C-terminal section; belongs to the anthranilate synthase component I family.</text>
</comment>
<dbReference type="InterPro" id="IPR006805">
    <property type="entry name" value="Anth_synth_I_N"/>
</dbReference>
<dbReference type="PANTHER" id="PTHR11236:SF18">
    <property type="entry name" value="AMINODEOXYCHORISMATE SYNTHASE"/>
    <property type="match status" value="1"/>
</dbReference>
<comment type="catalytic activity">
    <reaction evidence="1">
        <text>chorismate + L-glutamine = 4-amino-4-deoxychorismate + L-glutamate</text>
        <dbReference type="Rhea" id="RHEA:11672"/>
        <dbReference type="ChEBI" id="CHEBI:29748"/>
        <dbReference type="ChEBI" id="CHEBI:29985"/>
        <dbReference type="ChEBI" id="CHEBI:58359"/>
        <dbReference type="ChEBI" id="CHEBI:58406"/>
        <dbReference type="EC" id="2.6.1.85"/>
    </reaction>
</comment>
<dbReference type="Pfam" id="PF00425">
    <property type="entry name" value="Chorismate_bind"/>
    <property type="match status" value="1"/>
</dbReference>
<keyword evidence="5" id="KW-0808">Transferase</keyword>
<evidence type="ECO:0000256" key="8">
    <source>
        <dbReference type="ARBA" id="ARBA00031329"/>
    </source>
</evidence>
<evidence type="ECO:0000256" key="10">
    <source>
        <dbReference type="SAM" id="MobiDB-lite"/>
    </source>
</evidence>
<dbReference type="Gene3D" id="3.40.50.880">
    <property type="match status" value="1"/>
</dbReference>
<dbReference type="Pfam" id="PF00117">
    <property type="entry name" value="GATase"/>
    <property type="match status" value="2"/>
</dbReference>
<keyword evidence="7" id="KW-0315">Glutamine amidotransferase</keyword>
<feature type="domain" description="Anthranilate synthase component I N-terminal" evidence="13">
    <location>
        <begin position="468"/>
        <end position="639"/>
    </location>
</feature>
<feature type="domain" description="Chorismate-utilising enzyme C-terminal" evidence="12">
    <location>
        <begin position="743"/>
        <end position="1064"/>
    </location>
</feature>
<dbReference type="PROSITE" id="PS51273">
    <property type="entry name" value="GATASE_TYPE_1"/>
    <property type="match status" value="1"/>
</dbReference>
<dbReference type="InterPro" id="IPR029062">
    <property type="entry name" value="Class_I_gatase-like"/>
</dbReference>
<dbReference type="InterPro" id="IPR006221">
    <property type="entry name" value="TrpG/PapA_dom"/>
</dbReference>
<evidence type="ECO:0000259" key="12">
    <source>
        <dbReference type="Pfam" id="PF00425"/>
    </source>
</evidence>
<dbReference type="EMBL" id="LWDF02000072">
    <property type="protein sequence ID" value="KAE8258387.1"/>
    <property type="molecule type" value="Genomic_DNA"/>
</dbReference>
<evidence type="ECO:0000256" key="9">
    <source>
        <dbReference type="ARBA" id="ARBA00031904"/>
    </source>
</evidence>
<dbReference type="GO" id="GO:0046656">
    <property type="term" value="P:folic acid biosynthetic process"/>
    <property type="evidence" value="ECO:0007669"/>
    <property type="project" value="UniProtKB-KW"/>
</dbReference>
<dbReference type="Pfam" id="PF04715">
    <property type="entry name" value="Anth_synt_I_N"/>
    <property type="match status" value="1"/>
</dbReference>
<accession>A0A177TMJ7</accession>
<dbReference type="Proteomes" id="UP000077521">
    <property type="component" value="Unassembled WGS sequence"/>
</dbReference>
<evidence type="ECO:0000259" key="13">
    <source>
        <dbReference type="Pfam" id="PF04715"/>
    </source>
</evidence>
<sequence length="1075" mass="115656">MDDRSGPSGTKMAALPLDWSPRVLIIDHYDSYTANLLTLLPTTICANTIILQHTDERLTDPSRYALEVAPFIDAVIISPGPGSPENDADFRTSARILQDCMRQVQDEDSISPLRFPVLGVCLGHQGIACAGGARMKRARMLQHGSQSSVRWSSAECEGAGRLGSGLFAGVPEGATVVRYNSLVVDEQTLPSSLRVIAWATDAAPTTDAPSPSPQFMGSYQGVQPAPNGLASTAHLNSNGGGERIVLGIQHESLPVFGVQFHPESIESAYGKRIMLNFLASVADFWSRKGLAGPNSSSAFSRRRAWDAGQGLPPHLSPNRRMAYQVPGDDIVPTDMEVAALPHVSLPSEITAPKTPTFDREDGPSQHRRPPSAQSDVSWTSSPSSSASLTTGNGLLALPNSSSTSITTVSVDSHSPRSSSVEKAPVKEGHRSLSERPKSRWRVMSQLFNTTSTVPLPVATDAPEIFDRLFRKRNASAIGSVWLDSARPHDPHSRYSYMASPRFILSYNTAVRTVQVRSAQSGSNFGNSAIPLPLGTTFWEWLNRLQTGLQQCTSLAPTVLQDEVTPPNEATSDAGSVGTEEQDRHATVFKGGFTGYFGYEMKAESLGLEHATLGGSATPDAEFMFCDKVLCYDHIADRWTAYAVVIHDEVGGRGAGKSPTFPESDASSLAQVQGALSASQTALGSAGGDALLCDTESDAVEWFSTVGDVLQEIAATGPQRAAIFHASLYPQDLPTLYSDDTQGTYRDKVEMARKFIAAGESYELCITSAFRGKRAPIAAQASEVEADRDHFGLYCALRKKNAAPYSAYLHLPALEVPGSAPNSRGRAILSTSPERFMRVLRSGEAEMKPIKGTLARAGFAKGEEHMQPRRIGAPVLSESEQAEESRKAAWRREQDLLRRAKLAADPKERGENLMIVDLIRADLLSFCHPSSVRVPKLMRVESYATIHQLVTTVRGQLRPGVSSVEALRRCFPPGSMTGAPKRRSVQILEHLEAHGRQTSDQHPGRKPQRGIYSGALGWLGVDGAADFAVVIRTAVAEGDNISVGAGGAVTFLSSADGELSEMLDKARSVGPISMST</sequence>
<evidence type="ECO:0000256" key="2">
    <source>
        <dbReference type="ARBA" id="ARBA00005009"/>
    </source>
</evidence>
<keyword evidence="15" id="KW-1185">Reference proteome</keyword>
<dbReference type="InterPro" id="IPR019999">
    <property type="entry name" value="Anth_synth_I-like"/>
</dbReference>
<evidence type="ECO:0000256" key="3">
    <source>
        <dbReference type="ARBA" id="ARBA00005970"/>
    </source>
</evidence>
<evidence type="ECO:0000256" key="1">
    <source>
        <dbReference type="ARBA" id="ARBA00001000"/>
    </source>
</evidence>
<dbReference type="GO" id="GO:0000162">
    <property type="term" value="P:L-tryptophan biosynthetic process"/>
    <property type="evidence" value="ECO:0007669"/>
    <property type="project" value="TreeGrafter"/>
</dbReference>
<evidence type="ECO:0000313" key="14">
    <source>
        <dbReference type="EMBL" id="KAE8258387.1"/>
    </source>
</evidence>
<dbReference type="AlphaFoldDB" id="A0A177TMJ7"/>
<proteinExistence type="inferred from homology"/>
<name>A0A177TMJ7_9BASI</name>
<dbReference type="Gene3D" id="3.60.120.10">
    <property type="entry name" value="Anthranilate synthase"/>
    <property type="match status" value="1"/>
</dbReference>